<comment type="catalytic activity">
    <reaction evidence="13">
        <text>5-phospho-beta-D-ribosylamine + glycine + ATP = N(1)-(5-phospho-beta-D-ribosyl)glycinamide + ADP + phosphate + H(+)</text>
        <dbReference type="Rhea" id="RHEA:17453"/>
        <dbReference type="ChEBI" id="CHEBI:15378"/>
        <dbReference type="ChEBI" id="CHEBI:30616"/>
        <dbReference type="ChEBI" id="CHEBI:43474"/>
        <dbReference type="ChEBI" id="CHEBI:57305"/>
        <dbReference type="ChEBI" id="CHEBI:58681"/>
        <dbReference type="ChEBI" id="CHEBI:143788"/>
        <dbReference type="ChEBI" id="CHEBI:456216"/>
        <dbReference type="EC" id="6.3.4.13"/>
    </reaction>
</comment>
<evidence type="ECO:0000256" key="10">
    <source>
        <dbReference type="ARBA" id="ARBA00038345"/>
    </source>
</evidence>
<comment type="cofactor">
    <cofactor evidence="2">
        <name>Mg(2+)</name>
        <dbReference type="ChEBI" id="CHEBI:18420"/>
    </cofactor>
</comment>
<dbReference type="InterPro" id="IPR037123">
    <property type="entry name" value="PRibGlycinamide_synth_C_sf"/>
</dbReference>
<dbReference type="SUPFAM" id="SSF56059">
    <property type="entry name" value="Glutathione synthetase ATP-binding domain-like"/>
    <property type="match status" value="1"/>
</dbReference>
<evidence type="ECO:0000256" key="3">
    <source>
        <dbReference type="ARBA" id="ARBA00005174"/>
    </source>
</evidence>
<dbReference type="InterPro" id="IPR000115">
    <property type="entry name" value="PRibGlycinamide_synth"/>
</dbReference>
<evidence type="ECO:0000256" key="11">
    <source>
        <dbReference type="ARBA" id="ARBA00042242"/>
    </source>
</evidence>
<dbReference type="InterPro" id="IPR020559">
    <property type="entry name" value="PRibGlycinamide_synth_CS"/>
</dbReference>
<dbReference type="PANTHER" id="PTHR43472">
    <property type="entry name" value="PHOSPHORIBOSYLAMINE--GLYCINE LIGASE"/>
    <property type="match status" value="1"/>
</dbReference>
<dbReference type="Gene3D" id="3.30.470.20">
    <property type="entry name" value="ATP-grasp fold, B domain"/>
    <property type="match status" value="1"/>
</dbReference>
<dbReference type="UniPathway" id="UPA00074">
    <property type="reaction ID" value="UER00125"/>
</dbReference>
<accession>A0A023CTV9</accession>
<dbReference type="PANTHER" id="PTHR43472:SF1">
    <property type="entry name" value="PHOSPHORIBOSYLAMINE--GLYCINE LIGASE, CHLOROPLASTIC"/>
    <property type="match status" value="1"/>
</dbReference>
<dbReference type="Pfam" id="PF01071">
    <property type="entry name" value="GARS_A"/>
    <property type="match status" value="1"/>
</dbReference>
<dbReference type="EC" id="6.3.4.13" evidence="4 13"/>
<dbReference type="GO" id="GO:0009113">
    <property type="term" value="P:purine nucleobase biosynthetic process"/>
    <property type="evidence" value="ECO:0007669"/>
    <property type="project" value="InterPro"/>
</dbReference>
<dbReference type="PROSITE" id="PS00184">
    <property type="entry name" value="GARS"/>
    <property type="match status" value="1"/>
</dbReference>
<dbReference type="EMBL" id="AYZF01000017">
    <property type="protein sequence ID" value="KRN05139.1"/>
    <property type="molecule type" value="Genomic_DNA"/>
</dbReference>
<dbReference type="Pfam" id="PF02843">
    <property type="entry name" value="GARS_C"/>
    <property type="match status" value="1"/>
</dbReference>
<reference evidence="16 17" key="1">
    <citation type="journal article" date="2015" name="Genome Announc.">
        <title>Expanding the biotechnology potential of lactobacilli through comparative genomics of 213 strains and associated genera.</title>
        <authorList>
            <person name="Sun Z."/>
            <person name="Harris H.M."/>
            <person name="McCann A."/>
            <person name="Guo C."/>
            <person name="Argimon S."/>
            <person name="Zhang W."/>
            <person name="Yang X."/>
            <person name="Jeffery I.B."/>
            <person name="Cooney J.C."/>
            <person name="Kagawa T.F."/>
            <person name="Liu W."/>
            <person name="Song Y."/>
            <person name="Salvetti E."/>
            <person name="Wrobel A."/>
            <person name="Rasinkangas P."/>
            <person name="Parkhill J."/>
            <person name="Rea M.C."/>
            <person name="O'Sullivan O."/>
            <person name="Ritari J."/>
            <person name="Douillard F.P."/>
            <person name="Paul Ross R."/>
            <person name="Yang R."/>
            <person name="Briner A.E."/>
            <person name="Felis G.E."/>
            <person name="de Vos W.M."/>
            <person name="Barrangou R."/>
            <person name="Klaenhammer T.R."/>
            <person name="Caufield P.W."/>
            <person name="Cui Y."/>
            <person name="Zhang H."/>
            <person name="O'Toole P.W."/>
        </authorList>
    </citation>
    <scope>NUCLEOTIDE SEQUENCE [LARGE SCALE GENOMIC DNA]</scope>
    <source>
        <strain evidence="16 17">DSM 21376</strain>
    </source>
</reference>
<evidence type="ECO:0000259" key="15">
    <source>
        <dbReference type="PROSITE" id="PS50975"/>
    </source>
</evidence>
<dbReference type="InterPro" id="IPR013815">
    <property type="entry name" value="ATP_grasp_subdomain_1"/>
</dbReference>
<dbReference type="GO" id="GO:0046872">
    <property type="term" value="F:metal ion binding"/>
    <property type="evidence" value="ECO:0007669"/>
    <property type="project" value="InterPro"/>
</dbReference>
<dbReference type="SMART" id="SM01209">
    <property type="entry name" value="GARS_A"/>
    <property type="match status" value="1"/>
</dbReference>
<name>A0A023CTV9_9LACO</name>
<dbReference type="Proteomes" id="UP000050961">
    <property type="component" value="Unassembled WGS sequence"/>
</dbReference>
<sequence>MKEKIKVLVVGSGGREHAICKSFLKSQYIEKVYCAPGNPGMKADGIEITAISELDFEGLKEFVKEKAISWTFVGPEDALVAGIVNSFKKENLKIFGPNAAAAQLEGSKDTALQFMRTYQVPTAAFAAYNSAANALKGLQQFDSPVVIKVDGLAAGKGVTIAQNIEQAQAKINELFNDGQKKIVLEEFLEGPEYSLFVVVNDKDYRILPVAQDHKRAYDADKGPNTGGMGAYSPVPQLAETDYQRMLTEVVEPSINGLREARLDYCGILYIGLILTAKGPKVIEYNVRLGDPETQVILPRLRSDFAELIDACINNKKLPEISVSPTACLGVVIAANGYPQKPIKNQQLPDFSDYAKITVDYANVKGELPNLRGNGGRILTVLSEDRTIAEAQAGVYRYLEKKVFDNCFYRKDIGKKATGTTY</sequence>
<dbReference type="InterPro" id="IPR020560">
    <property type="entry name" value="PRibGlycinamide_synth_C-dom"/>
</dbReference>
<dbReference type="GO" id="GO:0005524">
    <property type="term" value="F:ATP binding"/>
    <property type="evidence" value="ECO:0007669"/>
    <property type="project" value="UniProtKB-UniRule"/>
</dbReference>
<dbReference type="Gene3D" id="3.30.1490.20">
    <property type="entry name" value="ATP-grasp fold, A domain"/>
    <property type="match status" value="1"/>
</dbReference>
<evidence type="ECO:0000256" key="14">
    <source>
        <dbReference type="PROSITE-ProRule" id="PRU00409"/>
    </source>
</evidence>
<dbReference type="InterPro" id="IPR016185">
    <property type="entry name" value="PreATP-grasp_dom_sf"/>
</dbReference>
<organism evidence="16 17">
    <name type="scientific">Liquorilactobacillus sucicola DSM 21376 = JCM 15457</name>
    <dbReference type="NCBI Taxonomy" id="1423806"/>
    <lineage>
        <taxon>Bacteria</taxon>
        <taxon>Bacillati</taxon>
        <taxon>Bacillota</taxon>
        <taxon>Bacilli</taxon>
        <taxon>Lactobacillales</taxon>
        <taxon>Lactobacillaceae</taxon>
        <taxon>Liquorilactobacillus</taxon>
    </lineage>
</organism>
<dbReference type="SUPFAM" id="SSF52440">
    <property type="entry name" value="PreATP-grasp domain"/>
    <property type="match status" value="1"/>
</dbReference>
<dbReference type="Gene3D" id="3.40.50.20">
    <property type="match status" value="1"/>
</dbReference>
<dbReference type="RefSeq" id="WP_034986472.1">
    <property type="nucleotide sequence ID" value="NZ_AYZF01000017.1"/>
</dbReference>
<comment type="cofactor">
    <cofactor evidence="1">
        <name>Mn(2+)</name>
        <dbReference type="ChEBI" id="CHEBI:29035"/>
    </cofactor>
</comment>
<dbReference type="OrthoDB" id="9807240at2"/>
<dbReference type="PROSITE" id="PS50975">
    <property type="entry name" value="ATP_GRASP"/>
    <property type="match status" value="1"/>
</dbReference>
<dbReference type="AlphaFoldDB" id="A0A023CTV9"/>
<dbReference type="InterPro" id="IPR020562">
    <property type="entry name" value="PRibGlycinamide_synth_N"/>
</dbReference>
<evidence type="ECO:0000256" key="1">
    <source>
        <dbReference type="ARBA" id="ARBA00001936"/>
    </source>
</evidence>
<evidence type="ECO:0000256" key="13">
    <source>
        <dbReference type="HAMAP-Rule" id="MF_00138"/>
    </source>
</evidence>
<dbReference type="NCBIfam" id="TIGR00877">
    <property type="entry name" value="purD"/>
    <property type="match status" value="1"/>
</dbReference>
<evidence type="ECO:0000256" key="8">
    <source>
        <dbReference type="ARBA" id="ARBA00022840"/>
    </source>
</evidence>
<feature type="domain" description="ATP-grasp" evidence="15">
    <location>
        <begin position="112"/>
        <end position="313"/>
    </location>
</feature>
<keyword evidence="9" id="KW-0464">Manganese</keyword>
<evidence type="ECO:0000313" key="17">
    <source>
        <dbReference type="Proteomes" id="UP000050961"/>
    </source>
</evidence>
<dbReference type="eggNOG" id="COG0151">
    <property type="taxonomic scope" value="Bacteria"/>
</dbReference>
<evidence type="ECO:0000256" key="5">
    <source>
        <dbReference type="ARBA" id="ARBA00022598"/>
    </source>
</evidence>
<evidence type="ECO:0000256" key="9">
    <source>
        <dbReference type="ARBA" id="ARBA00023211"/>
    </source>
</evidence>
<evidence type="ECO:0000256" key="2">
    <source>
        <dbReference type="ARBA" id="ARBA00001946"/>
    </source>
</evidence>
<keyword evidence="7 13" id="KW-0658">Purine biosynthesis</keyword>
<dbReference type="InterPro" id="IPR011054">
    <property type="entry name" value="Rudment_hybrid_motif"/>
</dbReference>
<dbReference type="PATRIC" id="fig|1423806.3.peg.1709"/>
<dbReference type="InterPro" id="IPR011761">
    <property type="entry name" value="ATP-grasp"/>
</dbReference>
<keyword evidence="17" id="KW-1185">Reference proteome</keyword>
<evidence type="ECO:0000256" key="7">
    <source>
        <dbReference type="ARBA" id="ARBA00022755"/>
    </source>
</evidence>
<dbReference type="SUPFAM" id="SSF51246">
    <property type="entry name" value="Rudiment single hybrid motif"/>
    <property type="match status" value="1"/>
</dbReference>
<evidence type="ECO:0000256" key="12">
    <source>
        <dbReference type="ARBA" id="ARBA00042864"/>
    </source>
</evidence>
<dbReference type="Pfam" id="PF02844">
    <property type="entry name" value="GARS_N"/>
    <property type="match status" value="1"/>
</dbReference>
<evidence type="ECO:0000313" key="16">
    <source>
        <dbReference type="EMBL" id="KRN05139.1"/>
    </source>
</evidence>
<proteinExistence type="inferred from homology"/>
<comment type="similarity">
    <text evidence="10 13">Belongs to the GARS family.</text>
</comment>
<keyword evidence="5 13" id="KW-0436">Ligase</keyword>
<keyword evidence="6 14" id="KW-0547">Nucleotide-binding</keyword>
<comment type="caution">
    <text evidence="16">The sequence shown here is derived from an EMBL/GenBank/DDBJ whole genome shotgun (WGS) entry which is preliminary data.</text>
</comment>
<evidence type="ECO:0000256" key="4">
    <source>
        <dbReference type="ARBA" id="ARBA00013255"/>
    </source>
</evidence>
<dbReference type="GO" id="GO:0006189">
    <property type="term" value="P:'de novo' IMP biosynthetic process"/>
    <property type="evidence" value="ECO:0007669"/>
    <property type="project" value="UniProtKB-UniRule"/>
</dbReference>
<dbReference type="HAMAP" id="MF_00138">
    <property type="entry name" value="GARS"/>
    <property type="match status" value="1"/>
</dbReference>
<gene>
    <name evidence="13" type="primary">purD</name>
    <name evidence="16" type="ORF">FD15_GL001683</name>
</gene>
<comment type="pathway">
    <text evidence="3 13">Purine metabolism; IMP biosynthesis via de novo pathway; N(1)-(5-phospho-D-ribosyl)glycinamide from 5-phospho-alpha-D-ribose 1-diphosphate: step 2/2.</text>
</comment>
<dbReference type="STRING" id="1423806.FD15_GL001683"/>
<dbReference type="GO" id="GO:0004637">
    <property type="term" value="F:phosphoribosylamine-glycine ligase activity"/>
    <property type="evidence" value="ECO:0007669"/>
    <property type="project" value="UniProtKB-UniRule"/>
</dbReference>
<protein>
    <recommendedName>
        <fullName evidence="4 13">Phosphoribosylamine--glycine ligase</fullName>
        <ecNumber evidence="4 13">6.3.4.13</ecNumber>
    </recommendedName>
    <alternativeName>
        <fullName evidence="13">GARS</fullName>
    </alternativeName>
    <alternativeName>
        <fullName evidence="11 13">Glycinamide ribonucleotide synthetase</fullName>
    </alternativeName>
    <alternativeName>
        <fullName evidence="12 13">Phosphoribosylglycinamide synthetase</fullName>
    </alternativeName>
</protein>
<evidence type="ECO:0000256" key="6">
    <source>
        <dbReference type="ARBA" id="ARBA00022741"/>
    </source>
</evidence>
<dbReference type="Gene3D" id="3.90.600.10">
    <property type="entry name" value="Phosphoribosylglycinamide synthetase, C-terminal domain"/>
    <property type="match status" value="1"/>
</dbReference>
<dbReference type="SMART" id="SM01210">
    <property type="entry name" value="GARS_C"/>
    <property type="match status" value="1"/>
</dbReference>
<keyword evidence="8 14" id="KW-0067">ATP-binding</keyword>
<dbReference type="InterPro" id="IPR020561">
    <property type="entry name" value="PRibGlycinamid_synth_ATP-grasp"/>
</dbReference>